<accession>A0A2P8FEB8</accession>
<dbReference type="InterPro" id="IPR041694">
    <property type="entry name" value="ADH_N_2"/>
</dbReference>
<dbReference type="EMBL" id="PYGJ01000004">
    <property type="protein sequence ID" value="PSL20061.1"/>
    <property type="molecule type" value="Genomic_DNA"/>
</dbReference>
<gene>
    <name evidence="3" type="ORF">CLV88_104121</name>
</gene>
<dbReference type="SUPFAM" id="SSF51735">
    <property type="entry name" value="NAD(P)-binding Rossmann-fold domains"/>
    <property type="match status" value="1"/>
</dbReference>
<reference evidence="3 4" key="1">
    <citation type="submission" date="2018-03" db="EMBL/GenBank/DDBJ databases">
        <title>Genomic Encyclopedia of Archaeal and Bacterial Type Strains, Phase II (KMG-II): from individual species to whole genera.</title>
        <authorList>
            <person name="Goeker M."/>
        </authorList>
    </citation>
    <scope>NUCLEOTIDE SEQUENCE [LARGE SCALE GENOMIC DNA]</scope>
    <source>
        <strain evidence="3 4">DSM 100673</strain>
    </source>
</reference>
<organism evidence="3 4">
    <name type="scientific">Shimia abyssi</name>
    <dbReference type="NCBI Taxonomy" id="1662395"/>
    <lineage>
        <taxon>Bacteria</taxon>
        <taxon>Pseudomonadati</taxon>
        <taxon>Pseudomonadota</taxon>
        <taxon>Alphaproteobacteria</taxon>
        <taxon>Rhodobacterales</taxon>
        <taxon>Roseobacteraceae</taxon>
    </lineage>
</organism>
<dbReference type="InterPro" id="IPR045010">
    <property type="entry name" value="MDR_fam"/>
</dbReference>
<dbReference type="Gene3D" id="3.90.180.10">
    <property type="entry name" value="Medium-chain alcohol dehydrogenases, catalytic domain"/>
    <property type="match status" value="1"/>
</dbReference>
<feature type="domain" description="Oxidoreductase N-terminal" evidence="2">
    <location>
        <begin position="1"/>
        <end position="62"/>
    </location>
</feature>
<evidence type="ECO:0000313" key="3">
    <source>
        <dbReference type="EMBL" id="PSL20061.1"/>
    </source>
</evidence>
<evidence type="ECO:0000259" key="2">
    <source>
        <dbReference type="Pfam" id="PF16884"/>
    </source>
</evidence>
<dbReference type="SUPFAM" id="SSF50129">
    <property type="entry name" value="GroES-like"/>
    <property type="match status" value="1"/>
</dbReference>
<dbReference type="Pfam" id="PF16884">
    <property type="entry name" value="ADH_N_2"/>
    <property type="match status" value="1"/>
</dbReference>
<keyword evidence="4" id="KW-1185">Reference proteome</keyword>
<proteinExistence type="predicted"/>
<sequence length="176" mass="18034">MRGRMDDAKSYAAAIEIGGLMTGGAVGEVIASNADGFAVGDFVLSMTGWATHGIATAGELRKLNPSLAPISTALGVLGMPGFTGWYGLAELGRPQEGETLVVGAATGAVGSMVGQVTKMRGLRVVGIAGGEAKCEMATDTYGFDACVDHKAFKDARDLRKALSAERTMSGRGGYLL</sequence>
<protein>
    <submittedName>
        <fullName evidence="3">Oxidoreductase family protein</fullName>
    </submittedName>
</protein>
<dbReference type="PANTHER" id="PTHR43205:SF7">
    <property type="entry name" value="PROSTAGLANDIN REDUCTASE 1"/>
    <property type="match status" value="1"/>
</dbReference>
<name>A0A2P8FEB8_9RHOB</name>
<dbReference type="InterPro" id="IPR011032">
    <property type="entry name" value="GroES-like_sf"/>
</dbReference>
<comment type="caution">
    <text evidence="3">The sequence shown here is derived from an EMBL/GenBank/DDBJ whole genome shotgun (WGS) entry which is preliminary data.</text>
</comment>
<dbReference type="Gene3D" id="3.40.50.720">
    <property type="entry name" value="NAD(P)-binding Rossmann-like Domain"/>
    <property type="match status" value="1"/>
</dbReference>
<dbReference type="GO" id="GO:0016628">
    <property type="term" value="F:oxidoreductase activity, acting on the CH-CH group of donors, NAD or NADP as acceptor"/>
    <property type="evidence" value="ECO:0007669"/>
    <property type="project" value="InterPro"/>
</dbReference>
<dbReference type="CDD" id="cd05288">
    <property type="entry name" value="PGDH"/>
    <property type="match status" value="1"/>
</dbReference>
<evidence type="ECO:0000313" key="4">
    <source>
        <dbReference type="Proteomes" id="UP000240418"/>
    </source>
</evidence>
<dbReference type="PANTHER" id="PTHR43205">
    <property type="entry name" value="PROSTAGLANDIN REDUCTASE"/>
    <property type="match status" value="1"/>
</dbReference>
<dbReference type="InterPro" id="IPR036291">
    <property type="entry name" value="NAD(P)-bd_dom_sf"/>
</dbReference>
<keyword evidence="1" id="KW-0560">Oxidoreductase</keyword>
<dbReference type="Proteomes" id="UP000240418">
    <property type="component" value="Unassembled WGS sequence"/>
</dbReference>
<dbReference type="AlphaFoldDB" id="A0A2P8FEB8"/>
<evidence type="ECO:0000256" key="1">
    <source>
        <dbReference type="ARBA" id="ARBA00023002"/>
    </source>
</evidence>